<dbReference type="PROSITE" id="PS51725">
    <property type="entry name" value="ABM"/>
    <property type="match status" value="1"/>
</dbReference>
<sequence length="98" mass="10903">MLVTGTFRIPADRIEPARPVLAAMIRASRAESGCLEYAYALDVMDAGLVRVHERWADRAALDRHTASLHLTAWRASWDELGIGERHLRSYEAGTSSPL</sequence>
<name>A0A7K1FJU2_9ACTN</name>
<evidence type="ECO:0000313" key="2">
    <source>
        <dbReference type="EMBL" id="MTD14402.1"/>
    </source>
</evidence>
<comment type="caution">
    <text evidence="2">The sequence shown here is derived from an EMBL/GenBank/DDBJ whole genome shotgun (WGS) entry which is preliminary data.</text>
</comment>
<accession>A0A7K1FJU2</accession>
<dbReference type="InterPro" id="IPR007138">
    <property type="entry name" value="ABM_dom"/>
</dbReference>
<dbReference type="SUPFAM" id="SSF54909">
    <property type="entry name" value="Dimeric alpha+beta barrel"/>
    <property type="match status" value="1"/>
</dbReference>
<keyword evidence="3" id="KW-1185">Reference proteome</keyword>
<dbReference type="GO" id="GO:0004497">
    <property type="term" value="F:monooxygenase activity"/>
    <property type="evidence" value="ECO:0007669"/>
    <property type="project" value="UniProtKB-KW"/>
</dbReference>
<reference evidence="2 3" key="1">
    <citation type="submission" date="2019-11" db="EMBL/GenBank/DDBJ databases">
        <authorList>
            <person name="Jiang L.-Q."/>
        </authorList>
    </citation>
    <scope>NUCLEOTIDE SEQUENCE [LARGE SCALE GENOMIC DNA]</scope>
    <source>
        <strain evidence="2 3">YIM 132087</strain>
    </source>
</reference>
<dbReference type="AlphaFoldDB" id="A0A7K1FJU2"/>
<dbReference type="Pfam" id="PF03992">
    <property type="entry name" value="ABM"/>
    <property type="match status" value="1"/>
</dbReference>
<keyword evidence="2" id="KW-0560">Oxidoreductase</keyword>
<proteinExistence type="predicted"/>
<organism evidence="2 3">
    <name type="scientific">Nakamurella alba</name>
    <dbReference type="NCBI Taxonomy" id="2665158"/>
    <lineage>
        <taxon>Bacteria</taxon>
        <taxon>Bacillati</taxon>
        <taxon>Actinomycetota</taxon>
        <taxon>Actinomycetes</taxon>
        <taxon>Nakamurellales</taxon>
        <taxon>Nakamurellaceae</taxon>
        <taxon>Nakamurella</taxon>
    </lineage>
</organism>
<dbReference type="InterPro" id="IPR011008">
    <property type="entry name" value="Dimeric_a/b-barrel"/>
</dbReference>
<feature type="domain" description="ABM" evidence="1">
    <location>
        <begin position="1"/>
        <end position="91"/>
    </location>
</feature>
<dbReference type="Proteomes" id="UP000460221">
    <property type="component" value="Unassembled WGS sequence"/>
</dbReference>
<gene>
    <name evidence="2" type="ORF">GIS00_10615</name>
</gene>
<keyword evidence="2" id="KW-0503">Monooxygenase</keyword>
<dbReference type="EMBL" id="WLYK01000003">
    <property type="protein sequence ID" value="MTD14402.1"/>
    <property type="molecule type" value="Genomic_DNA"/>
</dbReference>
<evidence type="ECO:0000313" key="3">
    <source>
        <dbReference type="Proteomes" id="UP000460221"/>
    </source>
</evidence>
<dbReference type="Gene3D" id="3.30.70.100">
    <property type="match status" value="1"/>
</dbReference>
<evidence type="ECO:0000259" key="1">
    <source>
        <dbReference type="PROSITE" id="PS51725"/>
    </source>
</evidence>
<protein>
    <submittedName>
        <fullName evidence="2">Antibiotic biosynthesis monooxygenase</fullName>
    </submittedName>
</protein>